<name>A0ABY6TJB1_9PAST</name>
<accession>A0ABY6TJB1</accession>
<dbReference type="GeneID" id="86155419"/>
<protein>
    <recommendedName>
        <fullName evidence="3">Site-specific integrase</fullName>
    </recommendedName>
</protein>
<sequence length="98" mass="11254">MATFNKVNGKWRVQVRKKGITKSAYFRTKAEAQAWAYDIENKILSNDYYNRTPNITFSDLLDKYIKEVSVNSATTIAQVATDQAYDTLSQPKPKLENK</sequence>
<evidence type="ECO:0000313" key="1">
    <source>
        <dbReference type="EMBL" id="VTU07641.1"/>
    </source>
</evidence>
<reference evidence="1 2" key="1">
    <citation type="submission" date="2019-05" db="EMBL/GenBank/DDBJ databases">
        <authorList>
            <consortium name="Pathogen Informatics"/>
        </authorList>
    </citation>
    <scope>NUCLEOTIDE SEQUENCE [LARGE SCALE GENOMIC DNA]</scope>
    <source>
        <strain evidence="1 2">NM319</strain>
    </source>
</reference>
<proteinExistence type="predicted"/>
<keyword evidence="2" id="KW-1185">Reference proteome</keyword>
<dbReference type="RefSeq" id="WP_180338716.1">
    <property type="nucleotide sequence ID" value="NZ_CABFKI010000005.1"/>
</dbReference>
<gene>
    <name evidence="1" type="ORF">SAMEA1410922_01020</name>
</gene>
<evidence type="ECO:0000313" key="2">
    <source>
        <dbReference type="Proteomes" id="UP000308167"/>
    </source>
</evidence>
<dbReference type="Proteomes" id="UP000308167">
    <property type="component" value="Unassembled WGS sequence"/>
</dbReference>
<evidence type="ECO:0008006" key="3">
    <source>
        <dbReference type="Google" id="ProtNLM"/>
    </source>
</evidence>
<comment type="caution">
    <text evidence="1">The sequence shown here is derived from an EMBL/GenBank/DDBJ whole genome shotgun (WGS) entry which is preliminary data.</text>
</comment>
<organism evidence="1 2">
    <name type="scientific">Actinobacillus porcinus</name>
    <dbReference type="NCBI Taxonomy" id="51048"/>
    <lineage>
        <taxon>Bacteria</taxon>
        <taxon>Pseudomonadati</taxon>
        <taxon>Pseudomonadota</taxon>
        <taxon>Gammaproteobacteria</taxon>
        <taxon>Pasteurellales</taxon>
        <taxon>Pasteurellaceae</taxon>
        <taxon>Actinobacillus</taxon>
    </lineage>
</organism>
<dbReference type="EMBL" id="CABFKI010000005">
    <property type="protein sequence ID" value="VTU07641.1"/>
    <property type="molecule type" value="Genomic_DNA"/>
</dbReference>